<dbReference type="PANTHER" id="PTHR30419:SF8">
    <property type="entry name" value="NITROGEN ASSIMILATION TRANSCRIPTIONAL ACTIVATOR-RELATED"/>
    <property type="match status" value="1"/>
</dbReference>
<dbReference type="PROSITE" id="PS50931">
    <property type="entry name" value="HTH_LYSR"/>
    <property type="match status" value="1"/>
</dbReference>
<dbReference type="InterPro" id="IPR036390">
    <property type="entry name" value="WH_DNA-bd_sf"/>
</dbReference>
<dbReference type="Pfam" id="PF00126">
    <property type="entry name" value="HTH_1"/>
    <property type="match status" value="1"/>
</dbReference>
<dbReference type="InterPro" id="IPR050950">
    <property type="entry name" value="HTH-type_LysR_regulators"/>
</dbReference>
<dbReference type="PANTHER" id="PTHR30419">
    <property type="entry name" value="HTH-TYPE TRANSCRIPTIONAL REGULATOR YBHD"/>
    <property type="match status" value="1"/>
</dbReference>
<dbReference type="InterPro" id="IPR036388">
    <property type="entry name" value="WH-like_DNA-bd_sf"/>
</dbReference>
<feature type="domain" description="HTH lysR-type" evidence="5">
    <location>
        <begin position="4"/>
        <end position="61"/>
    </location>
</feature>
<comment type="similarity">
    <text evidence="1">Belongs to the LysR transcriptional regulatory family.</text>
</comment>
<evidence type="ECO:0000256" key="4">
    <source>
        <dbReference type="ARBA" id="ARBA00023163"/>
    </source>
</evidence>
<dbReference type="Pfam" id="PF03466">
    <property type="entry name" value="LysR_substrate"/>
    <property type="match status" value="1"/>
</dbReference>
<reference evidence="6 7" key="1">
    <citation type="journal article" date="2015" name="Antonie Van Leeuwenhoek">
        <title>A phylogenomic and molecular marker based taxonomic framework for the order Xanthomonadales: proposal to transfer the families Algiphilaceae and Solimonadaceae to the order Nevskiales ord. nov. and to create a new family within the order Xanthomonadales, the family Rhodanobacteraceae fam. nov., containing the genus Rhodanobacter and its closest relatives.</title>
        <authorList>
            <person name="Naushad S."/>
            <person name="Adeolu M."/>
            <person name="Wong S."/>
            <person name="Sohail M."/>
            <person name="Schellhorn H.E."/>
            <person name="Gupta R.S."/>
        </authorList>
    </citation>
    <scope>NUCLEOTIDE SEQUENCE [LARGE SCALE GENOMIC DNA]</scope>
    <source>
        <strain evidence="6 7">DSM 16301</strain>
    </source>
</reference>
<organism evidence="6 7">
    <name type="scientific">Dyella japonica DSM 16301</name>
    <dbReference type="NCBI Taxonomy" id="1440762"/>
    <lineage>
        <taxon>Bacteria</taxon>
        <taxon>Pseudomonadati</taxon>
        <taxon>Pseudomonadota</taxon>
        <taxon>Gammaproteobacteria</taxon>
        <taxon>Lysobacterales</taxon>
        <taxon>Rhodanobacteraceae</taxon>
        <taxon>Dyella</taxon>
    </lineage>
</organism>
<dbReference type="Proteomes" id="UP000035481">
    <property type="component" value="Unassembled WGS sequence"/>
</dbReference>
<evidence type="ECO:0000256" key="1">
    <source>
        <dbReference type="ARBA" id="ARBA00009437"/>
    </source>
</evidence>
<keyword evidence="3" id="KW-0238">DNA-binding</keyword>
<dbReference type="EMBL" id="JPLA01000013">
    <property type="protein sequence ID" value="KLD64814.1"/>
    <property type="molecule type" value="Genomic_DNA"/>
</dbReference>
<dbReference type="RefSeq" id="WP_046970799.1">
    <property type="nucleotide sequence ID" value="NZ_JPLA01000013.1"/>
</dbReference>
<sequence>MNGLSMGRLKYLFEASRLGSMRAAADFLDVAPSVVSRQIAELEKVTCTPLVETNRRGAKPTEAGRLLIEHYRNHLAQEESLASRLNALVGLSIGTVSIGAVQGFADDLMRHVLQPFHAQHPGIAIKLQLGSINDILGWLEQDEVHLGLIYGPGFHSHQGRLKEVRSQLQPLCVVVCAQHPLADAPLLPVEALFEHPFALAHAGFGTRKIVEQVEANLHRRLKLAMESDHLICLTGFARCGMGATLLPAFAVYDDLKRGTLKAIPVAHPLLTEVQAQLVARRGRALPTAAQRLQRHIVQHMEAFNALSAPG</sequence>
<dbReference type="GO" id="GO:0003700">
    <property type="term" value="F:DNA-binding transcription factor activity"/>
    <property type="evidence" value="ECO:0007669"/>
    <property type="project" value="InterPro"/>
</dbReference>
<dbReference type="Gene3D" id="1.10.10.10">
    <property type="entry name" value="Winged helix-like DNA-binding domain superfamily/Winged helix DNA-binding domain"/>
    <property type="match status" value="1"/>
</dbReference>
<protein>
    <recommendedName>
        <fullName evidence="5">HTH lysR-type domain-containing protein</fullName>
    </recommendedName>
</protein>
<dbReference type="SUPFAM" id="SSF46785">
    <property type="entry name" value="Winged helix' DNA-binding domain"/>
    <property type="match status" value="1"/>
</dbReference>
<name>A0A0G9H6G1_9GAMM</name>
<proteinExistence type="inferred from homology"/>
<keyword evidence="4" id="KW-0804">Transcription</keyword>
<dbReference type="Gene3D" id="3.40.190.290">
    <property type="match status" value="1"/>
</dbReference>
<evidence type="ECO:0000259" key="5">
    <source>
        <dbReference type="PROSITE" id="PS50931"/>
    </source>
</evidence>
<keyword evidence="2" id="KW-0805">Transcription regulation</keyword>
<evidence type="ECO:0000313" key="6">
    <source>
        <dbReference type="EMBL" id="KLD64814.1"/>
    </source>
</evidence>
<dbReference type="GO" id="GO:0003677">
    <property type="term" value="F:DNA binding"/>
    <property type="evidence" value="ECO:0007669"/>
    <property type="project" value="UniProtKB-KW"/>
</dbReference>
<dbReference type="STRING" id="1440762.Y882_05130"/>
<dbReference type="PATRIC" id="fig|1440762.4.peg.372"/>
<dbReference type="AlphaFoldDB" id="A0A0G9H6G1"/>
<comment type="caution">
    <text evidence="6">The sequence shown here is derived from an EMBL/GenBank/DDBJ whole genome shotgun (WGS) entry which is preliminary data.</text>
</comment>
<dbReference type="InterPro" id="IPR005119">
    <property type="entry name" value="LysR_subst-bd"/>
</dbReference>
<dbReference type="GO" id="GO:0005829">
    <property type="term" value="C:cytosol"/>
    <property type="evidence" value="ECO:0007669"/>
    <property type="project" value="TreeGrafter"/>
</dbReference>
<evidence type="ECO:0000313" key="7">
    <source>
        <dbReference type="Proteomes" id="UP000035481"/>
    </source>
</evidence>
<evidence type="ECO:0000256" key="2">
    <source>
        <dbReference type="ARBA" id="ARBA00023015"/>
    </source>
</evidence>
<dbReference type="SUPFAM" id="SSF53850">
    <property type="entry name" value="Periplasmic binding protein-like II"/>
    <property type="match status" value="1"/>
</dbReference>
<accession>A0A0G9H6G1</accession>
<evidence type="ECO:0000256" key="3">
    <source>
        <dbReference type="ARBA" id="ARBA00023125"/>
    </source>
</evidence>
<gene>
    <name evidence="6" type="ORF">Y882_05130</name>
</gene>
<dbReference type="InterPro" id="IPR000847">
    <property type="entry name" value="LysR_HTH_N"/>
</dbReference>